<protein>
    <submittedName>
        <fullName evidence="1">Nuclear polyadenylated RNA-binding 2 protein CCCH zinc finger 1</fullName>
    </submittedName>
</protein>
<dbReference type="EMBL" id="BK015544">
    <property type="protein sequence ID" value="DAE12189.1"/>
    <property type="molecule type" value="Genomic_DNA"/>
</dbReference>
<reference evidence="1" key="1">
    <citation type="journal article" date="2021" name="Proc. Natl. Acad. Sci. U.S.A.">
        <title>A Catalog of Tens of Thousands of Viruses from Human Metagenomes Reveals Hidden Associations with Chronic Diseases.</title>
        <authorList>
            <person name="Tisza M.J."/>
            <person name="Buck C.B."/>
        </authorList>
    </citation>
    <scope>NUCLEOTIDE SEQUENCE</scope>
    <source>
        <strain evidence="1">CtMOb8</strain>
    </source>
</reference>
<sequence length="41" mass="5028">MFYLKPLCTDRRFCRVAFPYCPSSQCPYHENNFLYLCSWKV</sequence>
<organism evidence="1">
    <name type="scientific">Siphoviridae sp. ctMOb8</name>
    <dbReference type="NCBI Taxonomy" id="2825460"/>
    <lineage>
        <taxon>Viruses</taxon>
        <taxon>Duplodnaviria</taxon>
        <taxon>Heunggongvirae</taxon>
        <taxon>Uroviricota</taxon>
        <taxon>Caudoviricetes</taxon>
    </lineage>
</organism>
<accession>A0A8S5Q0J8</accession>
<proteinExistence type="predicted"/>
<name>A0A8S5Q0J8_9CAUD</name>
<evidence type="ECO:0000313" key="1">
    <source>
        <dbReference type="EMBL" id="DAE12189.1"/>
    </source>
</evidence>